<name>A0ACB9B5W8_9ASTR</name>
<accession>A0ACB9B5W8</accession>
<dbReference type="EMBL" id="CM042040">
    <property type="protein sequence ID" value="KAI3717308.1"/>
    <property type="molecule type" value="Genomic_DNA"/>
</dbReference>
<dbReference type="Proteomes" id="UP001056120">
    <property type="component" value="Linkage Group LG23"/>
</dbReference>
<comment type="caution">
    <text evidence="1">The sequence shown here is derived from an EMBL/GenBank/DDBJ whole genome shotgun (WGS) entry which is preliminary data.</text>
</comment>
<keyword evidence="2" id="KW-1185">Reference proteome</keyword>
<organism evidence="1 2">
    <name type="scientific">Smallanthus sonchifolius</name>
    <dbReference type="NCBI Taxonomy" id="185202"/>
    <lineage>
        <taxon>Eukaryota</taxon>
        <taxon>Viridiplantae</taxon>
        <taxon>Streptophyta</taxon>
        <taxon>Embryophyta</taxon>
        <taxon>Tracheophyta</taxon>
        <taxon>Spermatophyta</taxon>
        <taxon>Magnoliopsida</taxon>
        <taxon>eudicotyledons</taxon>
        <taxon>Gunneridae</taxon>
        <taxon>Pentapetalae</taxon>
        <taxon>asterids</taxon>
        <taxon>campanulids</taxon>
        <taxon>Asterales</taxon>
        <taxon>Asteraceae</taxon>
        <taxon>Asteroideae</taxon>
        <taxon>Heliantheae alliance</taxon>
        <taxon>Millerieae</taxon>
        <taxon>Smallanthus</taxon>
    </lineage>
</organism>
<evidence type="ECO:0000313" key="1">
    <source>
        <dbReference type="EMBL" id="KAI3717308.1"/>
    </source>
</evidence>
<reference evidence="1 2" key="2">
    <citation type="journal article" date="2022" name="Mol. Ecol. Resour.">
        <title>The genomes of chicory, endive, great burdock and yacon provide insights into Asteraceae paleo-polyploidization history and plant inulin production.</title>
        <authorList>
            <person name="Fan W."/>
            <person name="Wang S."/>
            <person name="Wang H."/>
            <person name="Wang A."/>
            <person name="Jiang F."/>
            <person name="Liu H."/>
            <person name="Zhao H."/>
            <person name="Xu D."/>
            <person name="Zhang Y."/>
        </authorList>
    </citation>
    <scope>NUCLEOTIDE SEQUENCE [LARGE SCALE GENOMIC DNA]</scope>
    <source>
        <strain evidence="2">cv. Yunnan</strain>
        <tissue evidence="1">Leaves</tissue>
    </source>
</reference>
<gene>
    <name evidence="1" type="ORF">L1987_68850</name>
</gene>
<reference evidence="2" key="1">
    <citation type="journal article" date="2022" name="Mol. Ecol. Resour.">
        <title>The genomes of chicory, endive, great burdock and yacon provide insights into Asteraceae palaeo-polyploidization history and plant inulin production.</title>
        <authorList>
            <person name="Fan W."/>
            <person name="Wang S."/>
            <person name="Wang H."/>
            <person name="Wang A."/>
            <person name="Jiang F."/>
            <person name="Liu H."/>
            <person name="Zhao H."/>
            <person name="Xu D."/>
            <person name="Zhang Y."/>
        </authorList>
    </citation>
    <scope>NUCLEOTIDE SEQUENCE [LARGE SCALE GENOMIC DNA]</scope>
    <source>
        <strain evidence="2">cv. Yunnan</strain>
    </source>
</reference>
<sequence length="202" mass="22924">MRPPVLESDERDYIKLPSPIRSSYTGEISGRRNRDLHQKKRVAYEKYIRQLSVKSNGNITEGKSETQLEKDSHNTPKITRSVSEAILIKFSDEESVSLKNPSNISNDKINGGPKSNYGPYLMASCLFFTIFLGKLFGIMCTLILVCSLYHPRKSNDGNGSRRSKNAVVNSPEKGSLEYNKRVIINGLLERKSRYRDNNVLYS</sequence>
<protein>
    <submittedName>
        <fullName evidence="1">Uncharacterized protein</fullName>
    </submittedName>
</protein>
<evidence type="ECO:0000313" key="2">
    <source>
        <dbReference type="Proteomes" id="UP001056120"/>
    </source>
</evidence>
<proteinExistence type="predicted"/>